<gene>
    <name evidence="1" type="ORF">CT0861_02656</name>
</gene>
<comment type="caution">
    <text evidence="1">The sequence shown here is derived from an EMBL/GenBank/DDBJ whole genome shotgun (WGS) entry which is preliminary data.</text>
</comment>
<name>A0A166VIF1_9PEZI</name>
<sequence>LYTTQSAIQNPTSPAATPSLEYNQPCVNNTTICTGRASGHGLACYRGERKRKRSLGATFKARRYKRLWFTKTALGGRLAFMGEIGVTILGPCCGRCSAILNKT</sequence>
<dbReference type="EMBL" id="LFIV01000031">
    <property type="protein sequence ID" value="KZL74602.1"/>
    <property type="molecule type" value="Genomic_DNA"/>
</dbReference>
<proteinExistence type="predicted"/>
<dbReference type="AlphaFoldDB" id="A0A166VIF1"/>
<protein>
    <submittedName>
        <fullName evidence="1">Uncharacterized protein</fullName>
    </submittedName>
</protein>
<reference evidence="1 2" key="1">
    <citation type="submission" date="2015-06" db="EMBL/GenBank/DDBJ databases">
        <title>Survival trade-offs in plant roots during colonization by closely related pathogenic and mutualistic fungi.</title>
        <authorList>
            <person name="Hacquard S."/>
            <person name="Kracher B."/>
            <person name="Hiruma K."/>
            <person name="Weinman A."/>
            <person name="Muench P."/>
            <person name="Garrido Oter R."/>
            <person name="Ver Loren van Themaat E."/>
            <person name="Dallerey J.-F."/>
            <person name="Damm U."/>
            <person name="Henrissat B."/>
            <person name="Lespinet O."/>
            <person name="Thon M."/>
            <person name="Kemen E."/>
            <person name="McHardy A.C."/>
            <person name="Schulze-Lefert P."/>
            <person name="O'Connell R.J."/>
        </authorList>
    </citation>
    <scope>NUCLEOTIDE SEQUENCE [LARGE SCALE GENOMIC DNA]</scope>
    <source>
        <strain evidence="1 2">0861</strain>
    </source>
</reference>
<keyword evidence="2" id="KW-1185">Reference proteome</keyword>
<accession>A0A166VIF1</accession>
<feature type="non-terminal residue" evidence="1">
    <location>
        <position position="103"/>
    </location>
</feature>
<evidence type="ECO:0000313" key="2">
    <source>
        <dbReference type="Proteomes" id="UP000076552"/>
    </source>
</evidence>
<feature type="non-terminal residue" evidence="1">
    <location>
        <position position="1"/>
    </location>
</feature>
<evidence type="ECO:0000313" key="1">
    <source>
        <dbReference type="EMBL" id="KZL74602.1"/>
    </source>
</evidence>
<dbReference type="Proteomes" id="UP000076552">
    <property type="component" value="Unassembled WGS sequence"/>
</dbReference>
<organism evidence="1 2">
    <name type="scientific">Colletotrichum tofieldiae</name>
    <dbReference type="NCBI Taxonomy" id="708197"/>
    <lineage>
        <taxon>Eukaryota</taxon>
        <taxon>Fungi</taxon>
        <taxon>Dikarya</taxon>
        <taxon>Ascomycota</taxon>
        <taxon>Pezizomycotina</taxon>
        <taxon>Sordariomycetes</taxon>
        <taxon>Hypocreomycetidae</taxon>
        <taxon>Glomerellales</taxon>
        <taxon>Glomerellaceae</taxon>
        <taxon>Colletotrichum</taxon>
        <taxon>Colletotrichum spaethianum species complex</taxon>
    </lineage>
</organism>